<dbReference type="EMBL" id="CP003555">
    <property type="protein sequence ID" value="AFK63217.1"/>
    <property type="molecule type" value="Genomic_DNA"/>
</dbReference>
<dbReference type="KEGG" id="aka:TKWG_16320"/>
<dbReference type="Proteomes" id="UP000005267">
    <property type="component" value="Chromosome"/>
</dbReference>
<dbReference type="STRING" id="1036672.TKWG_16320"/>
<proteinExistence type="predicted"/>
<name>I3UDX9_ADVKW</name>
<keyword evidence="2" id="KW-1185">Reference proteome</keyword>
<accession>I3UDX9</accession>
<evidence type="ECO:0000313" key="1">
    <source>
        <dbReference type="EMBL" id="AFK63217.1"/>
    </source>
</evidence>
<evidence type="ECO:0000313" key="2">
    <source>
        <dbReference type="Proteomes" id="UP000005267"/>
    </source>
</evidence>
<reference evidence="1 2" key="1">
    <citation type="journal article" date="2011" name="J. Bacteriol.">
        <title>Whole-genome shotgun sequencing of the sulfur-oxidizing chemoautotroph Tetrathiobacter kashmirensis.</title>
        <authorList>
            <person name="Ghosh W."/>
            <person name="George A."/>
            <person name="Agarwal A."/>
            <person name="Raj P."/>
            <person name="Alam M."/>
            <person name="Pyne P."/>
            <person name="Das Gupta S.K."/>
        </authorList>
    </citation>
    <scope>NUCLEOTIDE SEQUENCE [LARGE SCALE GENOMIC DNA]</scope>
    <source>
        <strain evidence="1 2">WT001</strain>
    </source>
</reference>
<sequence>MISNLVIKENNMQPSPDQTMSPFSVRKRSFQIFDEASSEQIGALRRWLMQGQNFIVEWLEADADGEIVSVESKYETLVLMPDAGGTIHQEQKPGLTAPAGSICIVPSGRYSVTLQRGGRYCIIASSRSDIDPNKVLNAAAYTDPDPRISPVGVPYRRQTSHGAIQVLQLDDIAAPADNPRLKMFQTETLSINWVAYDGPRTRTLLSPHSHANHEQGSLAIQATTNTIYE</sequence>
<reference evidence="2" key="2">
    <citation type="journal article" date="2013" name="PLoS ONE">
        <title>Genome implosion elicits host-confinement in Alcaligenaceae: evidence from the comparative genomics of Tetrathiobacter kashmirensis, a pathogen in the making.</title>
        <authorList>
            <person name="Ghosh W."/>
            <person name="Alam M."/>
            <person name="Roy C."/>
            <person name="Pyne P."/>
            <person name="George A."/>
            <person name="Chakraborty R."/>
            <person name="Majumder S."/>
            <person name="Agarwal A."/>
            <person name="Chakraborty S."/>
            <person name="Majumdar S."/>
            <person name="Gupta S.K."/>
        </authorList>
    </citation>
    <scope>NUCLEOTIDE SEQUENCE [LARGE SCALE GENOMIC DNA]</scope>
    <source>
        <strain evidence="2">WT001</strain>
    </source>
</reference>
<protein>
    <submittedName>
        <fullName evidence="1">Uncharacterized protein</fullName>
    </submittedName>
</protein>
<dbReference type="AlphaFoldDB" id="I3UDX9"/>
<dbReference type="HOGENOM" id="CLU_1207756_0_0_4"/>
<gene>
    <name evidence="1" type="ordered locus">TKWG_16320</name>
</gene>
<organism evidence="1 2">
    <name type="scientific">Advenella kashmirensis (strain DSM 17095 / LMG 22695 / WT001)</name>
    <name type="common">Tetrathiobacter kashmirensis</name>
    <dbReference type="NCBI Taxonomy" id="1036672"/>
    <lineage>
        <taxon>Bacteria</taxon>
        <taxon>Pseudomonadati</taxon>
        <taxon>Pseudomonadota</taxon>
        <taxon>Betaproteobacteria</taxon>
        <taxon>Burkholderiales</taxon>
        <taxon>Alcaligenaceae</taxon>
    </lineage>
</organism>